<dbReference type="EMBL" id="WTUW01000001">
    <property type="protein sequence ID" value="MZR29258.1"/>
    <property type="molecule type" value="Genomic_DNA"/>
</dbReference>
<reference evidence="3 4" key="1">
    <citation type="submission" date="2019-12" db="EMBL/GenBank/DDBJ databases">
        <title>Snethiella sp. nov. sp. isolated from sea sand.</title>
        <authorList>
            <person name="Kim J."/>
            <person name="Jeong S.E."/>
            <person name="Jung H.S."/>
            <person name="Jeon C.O."/>
        </authorList>
    </citation>
    <scope>NUCLEOTIDE SEQUENCE [LARGE SCALE GENOMIC DNA]</scope>
    <source>
        <strain evidence="3 4">DP05</strain>
    </source>
</reference>
<dbReference type="Gene3D" id="3.40.50.150">
    <property type="entry name" value="Vaccinia Virus protein VP39"/>
    <property type="match status" value="1"/>
</dbReference>
<comment type="caution">
    <text evidence="3">The sequence shown here is derived from an EMBL/GenBank/DDBJ whole genome shotgun (WGS) entry which is preliminary data.</text>
</comment>
<dbReference type="PANTHER" id="PTHR43542:SF1">
    <property type="entry name" value="METHYLTRANSFERASE"/>
    <property type="match status" value="1"/>
</dbReference>
<accession>A0A6L8W2S5</accession>
<dbReference type="CDD" id="cd02440">
    <property type="entry name" value="AdoMet_MTases"/>
    <property type="match status" value="1"/>
</dbReference>
<dbReference type="InterPro" id="IPR004398">
    <property type="entry name" value="RNA_MeTrfase_RsmD"/>
</dbReference>
<keyword evidence="1 3" id="KW-0489">Methyltransferase</keyword>
<name>A0A6L8W2S5_9PROT</name>
<dbReference type="AlphaFoldDB" id="A0A6L8W2S5"/>
<evidence type="ECO:0000313" key="3">
    <source>
        <dbReference type="EMBL" id="MZR29258.1"/>
    </source>
</evidence>
<dbReference type="PIRSF" id="PIRSF004553">
    <property type="entry name" value="CHP00095"/>
    <property type="match status" value="1"/>
</dbReference>
<dbReference type="PANTHER" id="PTHR43542">
    <property type="entry name" value="METHYLTRANSFERASE"/>
    <property type="match status" value="1"/>
</dbReference>
<organism evidence="3 4">
    <name type="scientific">Sneathiella litorea</name>
    <dbReference type="NCBI Taxonomy" id="2606216"/>
    <lineage>
        <taxon>Bacteria</taxon>
        <taxon>Pseudomonadati</taxon>
        <taxon>Pseudomonadota</taxon>
        <taxon>Alphaproteobacteria</taxon>
        <taxon>Sneathiellales</taxon>
        <taxon>Sneathiellaceae</taxon>
        <taxon>Sneathiella</taxon>
    </lineage>
</organism>
<dbReference type="RefSeq" id="WP_161313742.1">
    <property type="nucleotide sequence ID" value="NZ_WTUW01000001.1"/>
</dbReference>
<dbReference type="NCBIfam" id="TIGR00095">
    <property type="entry name" value="16S rRNA (guanine(966)-N(2))-methyltransferase RsmD"/>
    <property type="match status" value="1"/>
</dbReference>
<dbReference type="Proteomes" id="UP000476030">
    <property type="component" value="Unassembled WGS sequence"/>
</dbReference>
<dbReference type="SUPFAM" id="SSF53335">
    <property type="entry name" value="S-adenosyl-L-methionine-dependent methyltransferases"/>
    <property type="match status" value="1"/>
</dbReference>
<dbReference type="GO" id="GO:0003676">
    <property type="term" value="F:nucleic acid binding"/>
    <property type="evidence" value="ECO:0007669"/>
    <property type="project" value="InterPro"/>
</dbReference>
<dbReference type="PROSITE" id="PS00092">
    <property type="entry name" value="N6_MTASE"/>
    <property type="match status" value="1"/>
</dbReference>
<dbReference type="GO" id="GO:0052913">
    <property type="term" value="F:16S rRNA (guanine(966)-N(2))-methyltransferase activity"/>
    <property type="evidence" value="ECO:0007669"/>
    <property type="project" value="UniProtKB-EC"/>
</dbReference>
<dbReference type="InterPro" id="IPR002052">
    <property type="entry name" value="DNA_methylase_N6_adenine_CS"/>
</dbReference>
<dbReference type="Pfam" id="PF03602">
    <property type="entry name" value="Cons_hypoth95"/>
    <property type="match status" value="1"/>
</dbReference>
<evidence type="ECO:0000256" key="2">
    <source>
        <dbReference type="ARBA" id="ARBA00022679"/>
    </source>
</evidence>
<evidence type="ECO:0000256" key="1">
    <source>
        <dbReference type="ARBA" id="ARBA00022603"/>
    </source>
</evidence>
<keyword evidence="4" id="KW-1185">Reference proteome</keyword>
<keyword evidence="2 3" id="KW-0808">Transferase</keyword>
<gene>
    <name evidence="3" type="primary">rsmD</name>
    <name evidence="3" type="ORF">GQE98_01290</name>
</gene>
<evidence type="ECO:0000313" key="4">
    <source>
        <dbReference type="Proteomes" id="UP000476030"/>
    </source>
</evidence>
<proteinExistence type="predicted"/>
<sequence length="201" mass="21484">MRIVGGEFRGKKLLLPADNRVRPTSDRAREALFNILGHDNGMRGQHGPLPRGATVLDAFAGSGALGLEALSRGAAHVTFIDNHADSLKLIEQNVKNMGVQAQCDILRRDALNPGKPGKPCDLVLMDPPYEAGLAGPALSALAKNGWLAPAAVIVIELSTKEKLAIPEGFETLKDRKYGAARLIFLRVDQDQCGGTSQTDPQ</sequence>
<dbReference type="InterPro" id="IPR029063">
    <property type="entry name" value="SAM-dependent_MTases_sf"/>
</dbReference>
<protein>
    <submittedName>
        <fullName evidence="3">16S rRNA (Guanine(966)-N(2))-methyltransferase RsmD</fullName>
        <ecNumber evidence="3">2.1.1.171</ecNumber>
    </submittedName>
</protein>
<dbReference type="EC" id="2.1.1.171" evidence="3"/>